<gene>
    <name evidence="2" type="ORF">I7I52_05733</name>
</gene>
<comment type="caution">
    <text evidence="2">The sequence shown here is derived from an EMBL/GenBank/DDBJ whole genome shotgun (WGS) entry which is preliminary data.</text>
</comment>
<reference evidence="2 3" key="1">
    <citation type="submission" date="2021-01" db="EMBL/GenBank/DDBJ databases">
        <title>Chromosome-level genome assembly of a human fungal pathogen reveals clustering of transcriptionally co-regulated genes.</title>
        <authorList>
            <person name="Voorhies M."/>
            <person name="Cohen S."/>
            <person name="Shea T.P."/>
            <person name="Petrus S."/>
            <person name="Munoz J.F."/>
            <person name="Poplawski S."/>
            <person name="Goldman W.E."/>
            <person name="Michael T."/>
            <person name="Cuomo C.A."/>
            <person name="Sil A."/>
            <person name="Beyhan S."/>
        </authorList>
    </citation>
    <scope>NUCLEOTIDE SEQUENCE [LARGE SCALE GENOMIC DNA]</scope>
    <source>
        <strain evidence="2 3">G184AR</strain>
    </source>
</reference>
<dbReference type="EMBL" id="JAEVHI010000003">
    <property type="protein sequence ID" value="KAG5295457.1"/>
    <property type="molecule type" value="Genomic_DNA"/>
</dbReference>
<feature type="transmembrane region" description="Helical" evidence="1">
    <location>
        <begin position="12"/>
        <end position="36"/>
    </location>
</feature>
<evidence type="ECO:0000256" key="1">
    <source>
        <dbReference type="SAM" id="Phobius"/>
    </source>
</evidence>
<keyword evidence="1" id="KW-1133">Transmembrane helix</keyword>
<proteinExistence type="predicted"/>
<keyword evidence="1" id="KW-0812">Transmembrane</keyword>
<evidence type="ECO:0000313" key="3">
    <source>
        <dbReference type="Proteomes" id="UP000670092"/>
    </source>
</evidence>
<dbReference type="Proteomes" id="UP000670092">
    <property type="component" value="Unassembled WGS sequence"/>
</dbReference>
<sequence length="60" mass="6467">MLFRHRIQFLRATYPMLVTPALTLIPNGIACAILKIGAMGGNMVKNGARCTSDSAMDSNI</sequence>
<evidence type="ECO:0000313" key="2">
    <source>
        <dbReference type="EMBL" id="KAG5295457.1"/>
    </source>
</evidence>
<accession>A0A8H8CZI8</accession>
<organism evidence="2 3">
    <name type="scientific">Ajellomyces capsulatus</name>
    <name type="common">Darling's disease fungus</name>
    <name type="synonym">Histoplasma capsulatum</name>
    <dbReference type="NCBI Taxonomy" id="5037"/>
    <lineage>
        <taxon>Eukaryota</taxon>
        <taxon>Fungi</taxon>
        <taxon>Dikarya</taxon>
        <taxon>Ascomycota</taxon>
        <taxon>Pezizomycotina</taxon>
        <taxon>Eurotiomycetes</taxon>
        <taxon>Eurotiomycetidae</taxon>
        <taxon>Onygenales</taxon>
        <taxon>Ajellomycetaceae</taxon>
        <taxon>Histoplasma</taxon>
    </lineage>
</organism>
<name>A0A8H8CZI8_AJECA</name>
<dbReference type="VEuPathDB" id="FungiDB:I7I52_05733"/>
<dbReference type="AlphaFoldDB" id="A0A8H8CZI8"/>
<keyword evidence="1" id="KW-0472">Membrane</keyword>
<protein>
    <submittedName>
        <fullName evidence="2">Phosphoglycerate mutase</fullName>
    </submittedName>
</protein>